<dbReference type="InterPro" id="IPR036709">
    <property type="entry name" value="Autotransporte_beta_dom_sf"/>
</dbReference>
<dbReference type="InterPro" id="IPR011250">
    <property type="entry name" value="OMP/PagP_B-barrel"/>
</dbReference>
<gene>
    <name evidence="2" type="ORF">SAMN04488051_104245</name>
</gene>
<evidence type="ECO:0000313" key="2">
    <source>
        <dbReference type="EMBL" id="SEA61818.1"/>
    </source>
</evidence>
<evidence type="ECO:0000313" key="3">
    <source>
        <dbReference type="Proteomes" id="UP000198773"/>
    </source>
</evidence>
<dbReference type="Proteomes" id="UP000198773">
    <property type="component" value="Unassembled WGS sequence"/>
</dbReference>
<reference evidence="2 3" key="1">
    <citation type="submission" date="2016-10" db="EMBL/GenBank/DDBJ databases">
        <authorList>
            <person name="de Groot N.N."/>
        </authorList>
    </citation>
    <scope>NUCLEOTIDE SEQUENCE [LARGE SCALE GENOMIC DNA]</scope>
    <source>
        <strain evidence="2 3">CGMCC 1.3430</strain>
    </source>
</reference>
<name>A0A1H4CNC9_ALKAM</name>
<proteinExistence type="predicted"/>
<dbReference type="SUPFAM" id="SSF56925">
    <property type="entry name" value="OMPA-like"/>
    <property type="match status" value="1"/>
</dbReference>
<evidence type="ECO:0000256" key="1">
    <source>
        <dbReference type="SAM" id="SignalP"/>
    </source>
</evidence>
<dbReference type="RefSeq" id="WP_245785691.1">
    <property type="nucleotide sequence ID" value="NZ_FNRM01000004.1"/>
</dbReference>
<dbReference type="Gene3D" id="2.40.128.130">
    <property type="entry name" value="Autotransporter beta-domain"/>
    <property type="match status" value="1"/>
</dbReference>
<keyword evidence="1" id="KW-0732">Signal</keyword>
<feature type="signal peptide" evidence="1">
    <location>
        <begin position="1"/>
        <end position="30"/>
    </location>
</feature>
<keyword evidence="3" id="KW-1185">Reference proteome</keyword>
<dbReference type="AlphaFoldDB" id="A0A1H4CNC9"/>
<organism evidence="2 3">
    <name type="scientific">Alkalimonas amylolytica</name>
    <dbReference type="NCBI Taxonomy" id="152573"/>
    <lineage>
        <taxon>Bacteria</taxon>
        <taxon>Pseudomonadati</taxon>
        <taxon>Pseudomonadota</taxon>
        <taxon>Gammaproteobacteria</taxon>
        <taxon>Alkalimonas</taxon>
    </lineage>
</organism>
<feature type="chain" id="PRO_5011696738" evidence="1">
    <location>
        <begin position="31"/>
        <end position="188"/>
    </location>
</feature>
<sequence>MKKMTPSLFRTMRITQVSCALALGLAAANAAAVNWDYVGVGYVDHFGSGAYLNLSHQLEPRWVVRADLARVSKHSVDVSEFSLGANYLTEFKLDFAPSIQTYIRGGLQHAFEDASDTGVYAGVGITDKLTPEVEWFTELSYHTIGRDYTSFAGGIAFYFSPEWAARTSVALNSGNRSNEFRLGVSYQF</sequence>
<dbReference type="STRING" id="152573.SAMN04488051_104245"/>
<accession>A0A1H4CNC9</accession>
<protein>
    <submittedName>
        <fullName evidence="2">Outer membrane insertion C-terminal signal</fullName>
    </submittedName>
</protein>
<dbReference type="EMBL" id="FNRM01000004">
    <property type="protein sequence ID" value="SEA61818.1"/>
    <property type="molecule type" value="Genomic_DNA"/>
</dbReference>